<evidence type="ECO:0000313" key="1">
    <source>
        <dbReference type="EMBL" id="KER29110.1"/>
    </source>
</evidence>
<dbReference type="AlphaFoldDB" id="A0A075A0Q5"/>
<sequence length="188" mass="21553">KLLTRLLKTLRQPTTGFALLGAHQTHLQINLVFTRDSNESLVYGILQLNVLHMGCLIFQLARRAKPGVGCGKVFSNLTIEHSIIENLHEIKSEVNKQTISEQTNEFFFLPTKFSRFHSTECSTSLSLSENHSFQMLFAVNLWILCSLYFNSDHRLTAYRRPAQDCKNRQTAQLTSLMSPPELRYSCLF</sequence>
<dbReference type="EMBL" id="KL596685">
    <property type="protein sequence ID" value="KER29110.1"/>
    <property type="molecule type" value="Genomic_DNA"/>
</dbReference>
<dbReference type="GeneID" id="20327614"/>
<dbReference type="KEGG" id="ovi:T265_13447"/>
<accession>A0A075A0Q5</accession>
<keyword evidence="2" id="KW-1185">Reference proteome</keyword>
<organism evidence="1 2">
    <name type="scientific">Opisthorchis viverrini</name>
    <name type="common">Southeast Asian liver fluke</name>
    <dbReference type="NCBI Taxonomy" id="6198"/>
    <lineage>
        <taxon>Eukaryota</taxon>
        <taxon>Metazoa</taxon>
        <taxon>Spiralia</taxon>
        <taxon>Lophotrochozoa</taxon>
        <taxon>Platyhelminthes</taxon>
        <taxon>Trematoda</taxon>
        <taxon>Digenea</taxon>
        <taxon>Opisthorchiida</taxon>
        <taxon>Opisthorchiata</taxon>
        <taxon>Opisthorchiidae</taxon>
        <taxon>Opisthorchis</taxon>
    </lineage>
</organism>
<proteinExistence type="predicted"/>
<reference evidence="1 2" key="1">
    <citation type="submission" date="2013-11" db="EMBL/GenBank/DDBJ databases">
        <title>Opisthorchis viverrini - life in the bile duct.</title>
        <authorList>
            <person name="Young N.D."/>
            <person name="Nagarajan N."/>
            <person name="Lin S.J."/>
            <person name="Korhonen P.K."/>
            <person name="Jex A.R."/>
            <person name="Hall R.S."/>
            <person name="Safavi-Hemami H."/>
            <person name="Kaewkong W."/>
            <person name="Bertrand D."/>
            <person name="Gao S."/>
            <person name="Seet Q."/>
            <person name="Wongkham S."/>
            <person name="Teh B.T."/>
            <person name="Wongkham C."/>
            <person name="Intapan P.M."/>
            <person name="Maleewong W."/>
            <person name="Yang X."/>
            <person name="Hu M."/>
            <person name="Wang Z."/>
            <person name="Hofmann A."/>
            <person name="Sternberg P.W."/>
            <person name="Tan P."/>
            <person name="Wang J."/>
            <person name="Gasser R.B."/>
        </authorList>
    </citation>
    <scope>NUCLEOTIDE SEQUENCE [LARGE SCALE GENOMIC DNA]</scope>
</reference>
<dbReference type="Proteomes" id="UP000054324">
    <property type="component" value="Unassembled WGS sequence"/>
</dbReference>
<name>A0A075A0Q5_OPIVI</name>
<dbReference type="CTD" id="20327614"/>
<dbReference type="RefSeq" id="XP_009167166.1">
    <property type="nucleotide sequence ID" value="XM_009168902.1"/>
</dbReference>
<gene>
    <name evidence="1" type="ORF">T265_13447</name>
</gene>
<feature type="non-terminal residue" evidence="1">
    <location>
        <position position="1"/>
    </location>
</feature>
<feature type="non-terminal residue" evidence="1">
    <location>
        <position position="188"/>
    </location>
</feature>
<protein>
    <submittedName>
        <fullName evidence="1">Uncharacterized protein</fullName>
    </submittedName>
</protein>
<evidence type="ECO:0000313" key="2">
    <source>
        <dbReference type="Proteomes" id="UP000054324"/>
    </source>
</evidence>